<dbReference type="PANTHER" id="PTHR47718:SF13">
    <property type="entry name" value="OS09G0290500 PROTEIN"/>
    <property type="match status" value="1"/>
</dbReference>
<accession>A0A0R0EZI8</accession>
<reference evidence="4" key="2">
    <citation type="submission" date="2018-02" db="UniProtKB">
        <authorList>
            <consortium name="EnsemblPlants"/>
        </authorList>
    </citation>
    <scope>IDENTIFICATION</scope>
    <source>
        <strain evidence="4">Williams 82</strain>
    </source>
</reference>
<name>A0A0R0EZI8_SOYBN</name>
<evidence type="ECO:0000313" key="4">
    <source>
        <dbReference type="EnsemblPlants" id="KRG99243"/>
    </source>
</evidence>
<protein>
    <submittedName>
        <fullName evidence="3 4">Uncharacterized protein</fullName>
    </submittedName>
</protein>
<reference evidence="3 4" key="1">
    <citation type="journal article" date="2010" name="Nature">
        <title>Genome sequence of the palaeopolyploid soybean.</title>
        <authorList>
            <person name="Schmutz J."/>
            <person name="Cannon S.B."/>
            <person name="Schlueter J."/>
            <person name="Ma J."/>
            <person name="Mitros T."/>
            <person name="Nelson W."/>
            <person name="Hyten D.L."/>
            <person name="Song Q."/>
            <person name="Thelen J.J."/>
            <person name="Cheng J."/>
            <person name="Xu D."/>
            <person name="Hellsten U."/>
            <person name="May G.D."/>
            <person name="Yu Y."/>
            <person name="Sakurai T."/>
            <person name="Umezawa T."/>
            <person name="Bhattacharyya M.K."/>
            <person name="Sandhu D."/>
            <person name="Valliyodan B."/>
            <person name="Lindquist E."/>
            <person name="Peto M."/>
            <person name="Grant D."/>
            <person name="Shu S."/>
            <person name="Goodstein D."/>
            <person name="Barry K."/>
            <person name="Futrell-Griggs M."/>
            <person name="Abernathy B."/>
            <person name="Du J."/>
            <person name="Tian Z."/>
            <person name="Zhu L."/>
            <person name="Gill N."/>
            <person name="Joshi T."/>
            <person name="Libault M."/>
            <person name="Sethuraman A."/>
            <person name="Zhang X.-C."/>
            <person name="Shinozaki K."/>
            <person name="Nguyen H.T."/>
            <person name="Wing R.A."/>
            <person name="Cregan P."/>
            <person name="Specht J."/>
            <person name="Grimwood J."/>
            <person name="Rokhsar D."/>
            <person name="Stacey G."/>
            <person name="Shoemaker R.C."/>
            <person name="Jackson S.A."/>
        </authorList>
    </citation>
    <scope>NUCLEOTIDE SEQUENCE</scope>
    <source>
        <strain evidence="4">cv. Williams 82</strain>
        <tissue evidence="3">Callus</tissue>
    </source>
</reference>
<feature type="domain" description="FAR1" evidence="1">
    <location>
        <begin position="11"/>
        <end position="95"/>
    </location>
</feature>
<dbReference type="OMA" id="MIFSSED"/>
<dbReference type="Proteomes" id="UP000008827">
    <property type="component" value="Chromosome 18"/>
</dbReference>
<sequence>MIFSSEDEITNYYKNYAQCLGYGIGKISTKNGDDGKKYFTLACSRARKYVSNSKNLLKPNRITKSQCKGRLKACMSLDETVIVSSVVLEHNHELIVEANGYENLTFGEKDCRNYIGKVRRLRLGTGDAKAIQNYFVRMQKQNSLFYYVMDMDDKSCLQNVLWVDTRCRAAYEYFGEIITFDTTYLTNKYDMPFTPFVGVNHHG</sequence>
<dbReference type="PANTHER" id="PTHR47718">
    <property type="entry name" value="OS01G0519700 PROTEIN"/>
    <property type="match status" value="1"/>
</dbReference>
<dbReference type="InterPro" id="IPR018289">
    <property type="entry name" value="MULE_transposase_dom"/>
</dbReference>
<evidence type="ECO:0000259" key="2">
    <source>
        <dbReference type="Pfam" id="PF10551"/>
    </source>
</evidence>
<evidence type="ECO:0000259" key="1">
    <source>
        <dbReference type="Pfam" id="PF03101"/>
    </source>
</evidence>
<dbReference type="InterPro" id="IPR004330">
    <property type="entry name" value="FAR1_DNA_bnd_dom"/>
</dbReference>
<dbReference type="Gramene" id="KRG99243">
    <property type="protein sequence ID" value="KRG99243"/>
    <property type="gene ID" value="GLYMA_18G132400"/>
</dbReference>
<gene>
    <name evidence="3" type="ORF">GLYMA_18G132400</name>
</gene>
<evidence type="ECO:0000313" key="3">
    <source>
        <dbReference type="EMBL" id="KRG99243.1"/>
    </source>
</evidence>
<evidence type="ECO:0000313" key="5">
    <source>
        <dbReference type="Proteomes" id="UP000008827"/>
    </source>
</evidence>
<dbReference type="AlphaFoldDB" id="A0A0R0EZI8"/>
<dbReference type="Pfam" id="PF03101">
    <property type="entry name" value="FAR1"/>
    <property type="match status" value="1"/>
</dbReference>
<dbReference type="InParanoid" id="A0A0R0EZI8"/>
<feature type="domain" description="MULE transposase" evidence="2">
    <location>
        <begin position="177"/>
        <end position="203"/>
    </location>
</feature>
<proteinExistence type="predicted"/>
<dbReference type="EnsemblPlants" id="KRG99243">
    <property type="protein sequence ID" value="KRG99243"/>
    <property type="gene ID" value="GLYMA_18G132400"/>
</dbReference>
<dbReference type="Pfam" id="PF10551">
    <property type="entry name" value="MULE"/>
    <property type="match status" value="1"/>
</dbReference>
<keyword evidence="5" id="KW-1185">Reference proteome</keyword>
<organism evidence="3">
    <name type="scientific">Glycine max</name>
    <name type="common">Soybean</name>
    <name type="synonym">Glycine hispida</name>
    <dbReference type="NCBI Taxonomy" id="3847"/>
    <lineage>
        <taxon>Eukaryota</taxon>
        <taxon>Viridiplantae</taxon>
        <taxon>Streptophyta</taxon>
        <taxon>Embryophyta</taxon>
        <taxon>Tracheophyta</taxon>
        <taxon>Spermatophyta</taxon>
        <taxon>Magnoliopsida</taxon>
        <taxon>eudicotyledons</taxon>
        <taxon>Gunneridae</taxon>
        <taxon>Pentapetalae</taxon>
        <taxon>rosids</taxon>
        <taxon>fabids</taxon>
        <taxon>Fabales</taxon>
        <taxon>Fabaceae</taxon>
        <taxon>Papilionoideae</taxon>
        <taxon>50 kb inversion clade</taxon>
        <taxon>NPAAA clade</taxon>
        <taxon>indigoferoid/millettioid clade</taxon>
        <taxon>Phaseoleae</taxon>
        <taxon>Glycine</taxon>
        <taxon>Glycine subgen. Soja</taxon>
    </lineage>
</organism>
<dbReference type="EMBL" id="CM000851">
    <property type="protein sequence ID" value="KRG99243.1"/>
    <property type="molecule type" value="Genomic_DNA"/>
</dbReference>
<reference evidence="3" key="3">
    <citation type="submission" date="2018-07" db="EMBL/GenBank/DDBJ databases">
        <title>WGS assembly of Glycine max.</title>
        <authorList>
            <person name="Schmutz J."/>
            <person name="Cannon S."/>
            <person name="Schlueter J."/>
            <person name="Ma J."/>
            <person name="Mitros T."/>
            <person name="Nelson W."/>
            <person name="Hyten D."/>
            <person name="Song Q."/>
            <person name="Thelen J."/>
            <person name="Cheng J."/>
            <person name="Xu D."/>
            <person name="Hellsten U."/>
            <person name="May G."/>
            <person name="Yu Y."/>
            <person name="Sakurai T."/>
            <person name="Umezawa T."/>
            <person name="Bhattacharyya M."/>
            <person name="Sandhu D."/>
            <person name="Valliyodan B."/>
            <person name="Lindquist E."/>
            <person name="Peto M."/>
            <person name="Grant D."/>
            <person name="Shu S."/>
            <person name="Goodstein D."/>
            <person name="Barry K."/>
            <person name="Futrell-Griggs M."/>
            <person name="Abernathy B."/>
            <person name="Du J."/>
            <person name="Tian Z."/>
            <person name="Zhu L."/>
            <person name="Gill N."/>
            <person name="Joshi T."/>
            <person name="Libault M."/>
            <person name="Sethuraman A."/>
            <person name="Zhang X."/>
            <person name="Shinozaki K."/>
            <person name="Nguyen H."/>
            <person name="Wing R."/>
            <person name="Cregan P."/>
            <person name="Specht J."/>
            <person name="Grimwood J."/>
            <person name="Rokhsar D."/>
            <person name="Stacey G."/>
            <person name="Shoemaker R."/>
            <person name="Jackson S."/>
        </authorList>
    </citation>
    <scope>NUCLEOTIDE SEQUENCE</scope>
    <source>
        <tissue evidence="3">Callus</tissue>
    </source>
</reference>